<dbReference type="PANTHER" id="PTHR43464:SF19">
    <property type="entry name" value="UBIQUINONE BIOSYNTHESIS O-METHYLTRANSFERASE, MITOCHONDRIAL"/>
    <property type="match status" value="1"/>
</dbReference>
<dbReference type="RefSeq" id="WP_264490580.1">
    <property type="nucleotide sequence ID" value="NZ_JAPDDT010000027.1"/>
</dbReference>
<evidence type="ECO:0000313" key="12">
    <source>
        <dbReference type="Proteomes" id="UP001320876"/>
    </source>
</evidence>
<feature type="transmembrane region" description="Helical" evidence="9">
    <location>
        <begin position="272"/>
        <end position="298"/>
    </location>
</feature>
<keyword evidence="8 9" id="KW-0472">Membrane</keyword>
<protein>
    <submittedName>
        <fullName evidence="11">Methyltransferase domain-containing protein</fullName>
    </submittedName>
</protein>
<keyword evidence="12" id="KW-1185">Reference proteome</keyword>
<dbReference type="CDD" id="cd02440">
    <property type="entry name" value="AdoMet_MTases"/>
    <property type="match status" value="1"/>
</dbReference>
<evidence type="ECO:0000256" key="5">
    <source>
        <dbReference type="ARBA" id="ARBA00022691"/>
    </source>
</evidence>
<evidence type="ECO:0000256" key="7">
    <source>
        <dbReference type="ARBA" id="ARBA00022989"/>
    </source>
</evidence>
<feature type="transmembrane region" description="Helical" evidence="9">
    <location>
        <begin position="20"/>
        <end position="45"/>
    </location>
</feature>
<keyword evidence="4" id="KW-0808">Transferase</keyword>
<organism evidence="11 12">
    <name type="scientific">Luteolibacter arcticus</name>
    <dbReference type="NCBI Taxonomy" id="1581411"/>
    <lineage>
        <taxon>Bacteria</taxon>
        <taxon>Pseudomonadati</taxon>
        <taxon>Verrucomicrobiota</taxon>
        <taxon>Verrucomicrobiia</taxon>
        <taxon>Verrucomicrobiales</taxon>
        <taxon>Verrucomicrobiaceae</taxon>
        <taxon>Luteolibacter</taxon>
    </lineage>
</organism>
<feature type="transmembrane region" description="Helical" evidence="9">
    <location>
        <begin position="195"/>
        <end position="219"/>
    </location>
</feature>
<dbReference type="SUPFAM" id="SSF53335">
    <property type="entry name" value="S-adenosyl-L-methionine-dependent methyltransferases"/>
    <property type="match status" value="1"/>
</dbReference>
<reference evidence="11 12" key="1">
    <citation type="submission" date="2022-10" db="EMBL/GenBank/DDBJ databases">
        <title>Luteolibacter arcticus strain CCTCC AB 2014275, whole genome shotgun sequencing project.</title>
        <authorList>
            <person name="Zhao G."/>
            <person name="Shen L."/>
        </authorList>
    </citation>
    <scope>NUCLEOTIDE SEQUENCE [LARGE SCALE GENOMIC DNA]</scope>
    <source>
        <strain evidence="11 12">CCTCC AB 2014275</strain>
    </source>
</reference>
<sequence length="555" mass="60825">MERRTMSEGILKSSPDSTVLVRSLIAAGGLVLLLILGSTVTAGWYLRDSSGPEITGVRSPIVLAALVATIALTTANLLLRWVRWHFLTRRLGARLAAKTSVRVWFATLPALLTPFYLGELARGALLFRKTPGALRLCFRMWLIERGLDAFAVGALWAIGAGQWPWAALFLGIGWLICSALLRFRTGNAPEVNRHWHASLLLALSCAGWLLPAASMWLVVTACGGSADGFTALRAFASGTLLGGISGIPLGTGVAGSISIFRLIDAGVADSVAISALTVFRAGTAWYAVLLGGVLAFTWRHQLRRLWSNLDDGPSHFDELADDYRGQIPEHVRGKLLERKISMMTSALPAPDANYQPRGLDLGCGHGWYACEMARAGYAMTGVDLSAEQIANAKEHAREEGCELEVMTASATELPFPDASFDFVYSINVLHHIEDPQAQAQSFLEIVRVLKPGGKFFLHEINVENPLFRLYMSYLFPVIRDIDEGTERWIRPSQLPQVEGGNWQREVRYFTFLPDFIPSPVLKAFAGVERALEQSFMASWSAHYMAVLSPDPREAA</sequence>
<proteinExistence type="predicted"/>
<evidence type="ECO:0000256" key="8">
    <source>
        <dbReference type="ARBA" id="ARBA00023136"/>
    </source>
</evidence>
<evidence type="ECO:0000259" key="10">
    <source>
        <dbReference type="Pfam" id="PF08241"/>
    </source>
</evidence>
<comment type="subcellular location">
    <subcellularLocation>
        <location evidence="1">Cell membrane</location>
        <topology evidence="1">Multi-pass membrane protein</topology>
    </subcellularLocation>
</comment>
<evidence type="ECO:0000256" key="4">
    <source>
        <dbReference type="ARBA" id="ARBA00022679"/>
    </source>
</evidence>
<evidence type="ECO:0000256" key="9">
    <source>
        <dbReference type="SAM" id="Phobius"/>
    </source>
</evidence>
<feature type="domain" description="Methyltransferase type 11" evidence="10">
    <location>
        <begin position="359"/>
        <end position="457"/>
    </location>
</feature>
<feature type="transmembrane region" description="Helical" evidence="9">
    <location>
        <begin position="57"/>
        <end position="79"/>
    </location>
</feature>
<keyword evidence="3 11" id="KW-0489">Methyltransferase</keyword>
<dbReference type="Gene3D" id="3.40.50.150">
    <property type="entry name" value="Vaccinia Virus protein VP39"/>
    <property type="match status" value="1"/>
</dbReference>
<keyword evidence="5" id="KW-0949">S-adenosyl-L-methionine</keyword>
<evidence type="ECO:0000256" key="2">
    <source>
        <dbReference type="ARBA" id="ARBA00022475"/>
    </source>
</evidence>
<dbReference type="Pfam" id="PF03706">
    <property type="entry name" value="LPG_synthase_TM"/>
    <property type="match status" value="1"/>
</dbReference>
<evidence type="ECO:0000256" key="1">
    <source>
        <dbReference type="ARBA" id="ARBA00004651"/>
    </source>
</evidence>
<dbReference type="PANTHER" id="PTHR43464">
    <property type="entry name" value="METHYLTRANSFERASE"/>
    <property type="match status" value="1"/>
</dbReference>
<dbReference type="GO" id="GO:0032259">
    <property type="term" value="P:methylation"/>
    <property type="evidence" value="ECO:0007669"/>
    <property type="project" value="UniProtKB-KW"/>
</dbReference>
<dbReference type="Proteomes" id="UP001320876">
    <property type="component" value="Unassembled WGS sequence"/>
</dbReference>
<evidence type="ECO:0000256" key="3">
    <source>
        <dbReference type="ARBA" id="ARBA00022603"/>
    </source>
</evidence>
<feature type="transmembrane region" description="Helical" evidence="9">
    <location>
        <begin position="165"/>
        <end position="183"/>
    </location>
</feature>
<evidence type="ECO:0000256" key="6">
    <source>
        <dbReference type="ARBA" id="ARBA00022692"/>
    </source>
</evidence>
<dbReference type="InterPro" id="IPR013216">
    <property type="entry name" value="Methyltransf_11"/>
</dbReference>
<dbReference type="EMBL" id="JAPDDT010000027">
    <property type="protein sequence ID" value="MCW1926472.1"/>
    <property type="molecule type" value="Genomic_DNA"/>
</dbReference>
<comment type="caution">
    <text evidence="11">The sequence shown here is derived from an EMBL/GenBank/DDBJ whole genome shotgun (WGS) entry which is preliminary data.</text>
</comment>
<name>A0ABT3GSG6_9BACT</name>
<accession>A0ABT3GSG6</accession>
<dbReference type="Pfam" id="PF08241">
    <property type="entry name" value="Methyltransf_11"/>
    <property type="match status" value="1"/>
</dbReference>
<gene>
    <name evidence="11" type="ORF">OKA05_28230</name>
</gene>
<dbReference type="InterPro" id="IPR022791">
    <property type="entry name" value="L-PG_synthase/AglD"/>
</dbReference>
<dbReference type="GO" id="GO:0008168">
    <property type="term" value="F:methyltransferase activity"/>
    <property type="evidence" value="ECO:0007669"/>
    <property type="project" value="UniProtKB-KW"/>
</dbReference>
<evidence type="ECO:0000313" key="11">
    <source>
        <dbReference type="EMBL" id="MCW1926472.1"/>
    </source>
</evidence>
<dbReference type="InterPro" id="IPR029063">
    <property type="entry name" value="SAM-dependent_MTases_sf"/>
</dbReference>
<keyword evidence="2" id="KW-1003">Cell membrane</keyword>
<feature type="transmembrane region" description="Helical" evidence="9">
    <location>
        <begin position="100"/>
        <end position="118"/>
    </location>
</feature>
<feature type="transmembrane region" description="Helical" evidence="9">
    <location>
        <begin position="240"/>
        <end position="260"/>
    </location>
</feature>
<keyword evidence="7 9" id="KW-1133">Transmembrane helix</keyword>
<keyword evidence="6 9" id="KW-0812">Transmembrane</keyword>